<evidence type="ECO:0000256" key="1">
    <source>
        <dbReference type="SAM" id="Phobius"/>
    </source>
</evidence>
<reference evidence="2" key="1">
    <citation type="journal article" date="2023" name="Nat. Commun.">
        <title>Diploid and tetraploid genomes of Acorus and the evolution of monocots.</title>
        <authorList>
            <person name="Ma L."/>
            <person name="Liu K.W."/>
            <person name="Li Z."/>
            <person name="Hsiao Y.Y."/>
            <person name="Qi Y."/>
            <person name="Fu T."/>
            <person name="Tang G.D."/>
            <person name="Zhang D."/>
            <person name="Sun W.H."/>
            <person name="Liu D.K."/>
            <person name="Li Y."/>
            <person name="Chen G.Z."/>
            <person name="Liu X.D."/>
            <person name="Liao X.Y."/>
            <person name="Jiang Y.T."/>
            <person name="Yu X."/>
            <person name="Hao Y."/>
            <person name="Huang J."/>
            <person name="Zhao X.W."/>
            <person name="Ke S."/>
            <person name="Chen Y.Y."/>
            <person name="Wu W.L."/>
            <person name="Hsu J.L."/>
            <person name="Lin Y.F."/>
            <person name="Huang M.D."/>
            <person name="Li C.Y."/>
            <person name="Huang L."/>
            <person name="Wang Z.W."/>
            <person name="Zhao X."/>
            <person name="Zhong W.Y."/>
            <person name="Peng D.H."/>
            <person name="Ahmad S."/>
            <person name="Lan S."/>
            <person name="Zhang J.S."/>
            <person name="Tsai W.C."/>
            <person name="Van de Peer Y."/>
            <person name="Liu Z.J."/>
        </authorList>
    </citation>
    <scope>NUCLEOTIDE SEQUENCE</scope>
    <source>
        <strain evidence="2">CP</strain>
    </source>
</reference>
<keyword evidence="1" id="KW-1133">Transmembrane helix</keyword>
<sequence length="95" mass="10393">MVLYRGPAVFGNSLNPVSQSEIIAKSQPEPAGRVVTGLLEFGLESSIIGGMLIISGLYLVTWARYREKQMATGFSFVVRDPDPLLHEDEPVLKTS</sequence>
<dbReference type="Proteomes" id="UP001180020">
    <property type="component" value="Unassembled WGS sequence"/>
</dbReference>
<proteinExistence type="predicted"/>
<protein>
    <submittedName>
        <fullName evidence="2">WAT1-related protein</fullName>
    </submittedName>
</protein>
<keyword evidence="1" id="KW-0472">Membrane</keyword>
<keyword evidence="3" id="KW-1185">Reference proteome</keyword>
<feature type="transmembrane region" description="Helical" evidence="1">
    <location>
        <begin position="47"/>
        <end position="65"/>
    </location>
</feature>
<gene>
    <name evidence="2" type="ORF">QJS10_CPB11g00007</name>
</gene>
<organism evidence="2 3">
    <name type="scientific">Acorus calamus</name>
    <name type="common">Sweet flag</name>
    <dbReference type="NCBI Taxonomy" id="4465"/>
    <lineage>
        <taxon>Eukaryota</taxon>
        <taxon>Viridiplantae</taxon>
        <taxon>Streptophyta</taxon>
        <taxon>Embryophyta</taxon>
        <taxon>Tracheophyta</taxon>
        <taxon>Spermatophyta</taxon>
        <taxon>Magnoliopsida</taxon>
        <taxon>Liliopsida</taxon>
        <taxon>Acoraceae</taxon>
        <taxon>Acorus</taxon>
    </lineage>
</organism>
<accession>A0AAV9DQK5</accession>
<evidence type="ECO:0000313" key="2">
    <source>
        <dbReference type="EMBL" id="KAK1303439.1"/>
    </source>
</evidence>
<dbReference type="AlphaFoldDB" id="A0AAV9DQK5"/>
<reference evidence="2" key="2">
    <citation type="submission" date="2023-06" db="EMBL/GenBank/DDBJ databases">
        <authorList>
            <person name="Ma L."/>
            <person name="Liu K.-W."/>
            <person name="Li Z."/>
            <person name="Hsiao Y.-Y."/>
            <person name="Qi Y."/>
            <person name="Fu T."/>
            <person name="Tang G."/>
            <person name="Zhang D."/>
            <person name="Sun W.-H."/>
            <person name="Liu D.-K."/>
            <person name="Li Y."/>
            <person name="Chen G.-Z."/>
            <person name="Liu X.-D."/>
            <person name="Liao X.-Y."/>
            <person name="Jiang Y.-T."/>
            <person name="Yu X."/>
            <person name="Hao Y."/>
            <person name="Huang J."/>
            <person name="Zhao X.-W."/>
            <person name="Ke S."/>
            <person name="Chen Y.-Y."/>
            <person name="Wu W.-L."/>
            <person name="Hsu J.-L."/>
            <person name="Lin Y.-F."/>
            <person name="Huang M.-D."/>
            <person name="Li C.-Y."/>
            <person name="Huang L."/>
            <person name="Wang Z.-W."/>
            <person name="Zhao X."/>
            <person name="Zhong W.-Y."/>
            <person name="Peng D.-H."/>
            <person name="Ahmad S."/>
            <person name="Lan S."/>
            <person name="Zhang J.-S."/>
            <person name="Tsai W.-C."/>
            <person name="Van De Peer Y."/>
            <person name="Liu Z.-J."/>
        </authorList>
    </citation>
    <scope>NUCLEOTIDE SEQUENCE</scope>
    <source>
        <strain evidence="2">CP</strain>
        <tissue evidence="2">Leaves</tissue>
    </source>
</reference>
<name>A0AAV9DQK5_ACOCL</name>
<dbReference type="EMBL" id="JAUJYO010000011">
    <property type="protein sequence ID" value="KAK1303439.1"/>
    <property type="molecule type" value="Genomic_DNA"/>
</dbReference>
<keyword evidence="1" id="KW-0812">Transmembrane</keyword>
<comment type="caution">
    <text evidence="2">The sequence shown here is derived from an EMBL/GenBank/DDBJ whole genome shotgun (WGS) entry which is preliminary data.</text>
</comment>
<evidence type="ECO:0000313" key="3">
    <source>
        <dbReference type="Proteomes" id="UP001180020"/>
    </source>
</evidence>